<dbReference type="SUPFAM" id="SSF52980">
    <property type="entry name" value="Restriction endonuclease-like"/>
    <property type="match status" value="1"/>
</dbReference>
<dbReference type="GO" id="GO:0004527">
    <property type="term" value="F:exonuclease activity"/>
    <property type="evidence" value="ECO:0007669"/>
    <property type="project" value="UniProtKB-KW"/>
</dbReference>
<feature type="domain" description="PD-(D/E)XK endonuclease-like" evidence="1">
    <location>
        <begin position="642"/>
        <end position="879"/>
    </location>
</feature>
<dbReference type="Proteomes" id="UP000541810">
    <property type="component" value="Unassembled WGS sequence"/>
</dbReference>
<dbReference type="InterPro" id="IPR011604">
    <property type="entry name" value="PDDEXK-like_dom_sf"/>
</dbReference>
<organism evidence="2 3">
    <name type="scientific">Algisphaera agarilytica</name>
    <dbReference type="NCBI Taxonomy" id="1385975"/>
    <lineage>
        <taxon>Bacteria</taxon>
        <taxon>Pseudomonadati</taxon>
        <taxon>Planctomycetota</taxon>
        <taxon>Phycisphaerae</taxon>
        <taxon>Phycisphaerales</taxon>
        <taxon>Phycisphaeraceae</taxon>
        <taxon>Algisphaera</taxon>
    </lineage>
</organism>
<keyword evidence="2" id="KW-0540">Nuclease</keyword>
<dbReference type="RefSeq" id="WP_184678306.1">
    <property type="nucleotide sequence ID" value="NZ_JACHGY010000001.1"/>
</dbReference>
<evidence type="ECO:0000259" key="1">
    <source>
        <dbReference type="Pfam" id="PF12705"/>
    </source>
</evidence>
<evidence type="ECO:0000313" key="3">
    <source>
        <dbReference type="Proteomes" id="UP000541810"/>
    </source>
</evidence>
<keyword evidence="2" id="KW-0378">Hydrolase</keyword>
<protein>
    <submittedName>
        <fullName evidence="2">RecB family exonuclease</fullName>
    </submittedName>
</protein>
<dbReference type="InterPro" id="IPR011335">
    <property type="entry name" value="Restrct_endonuc-II-like"/>
</dbReference>
<keyword evidence="3" id="KW-1185">Reference proteome</keyword>
<proteinExistence type="predicted"/>
<reference evidence="2 3" key="1">
    <citation type="submission" date="2020-08" db="EMBL/GenBank/DDBJ databases">
        <title>Genomic Encyclopedia of Type Strains, Phase IV (KMG-IV): sequencing the most valuable type-strain genomes for metagenomic binning, comparative biology and taxonomic classification.</title>
        <authorList>
            <person name="Goeker M."/>
        </authorList>
    </citation>
    <scope>NUCLEOTIDE SEQUENCE [LARGE SCALE GENOMIC DNA]</scope>
    <source>
        <strain evidence="2 3">DSM 103725</strain>
    </source>
</reference>
<dbReference type="SUPFAM" id="SSF52540">
    <property type="entry name" value="P-loop containing nucleoside triphosphate hydrolases"/>
    <property type="match status" value="1"/>
</dbReference>
<dbReference type="InterPro" id="IPR027417">
    <property type="entry name" value="P-loop_NTPase"/>
</dbReference>
<gene>
    <name evidence="2" type="ORF">HNQ40_002618</name>
</gene>
<name>A0A7X0H7P0_9BACT</name>
<evidence type="ECO:0000313" key="2">
    <source>
        <dbReference type="EMBL" id="MBB6430812.1"/>
    </source>
</evidence>
<dbReference type="EMBL" id="JACHGY010000001">
    <property type="protein sequence ID" value="MBB6430812.1"/>
    <property type="molecule type" value="Genomic_DNA"/>
</dbReference>
<dbReference type="Gene3D" id="3.90.320.10">
    <property type="match status" value="1"/>
</dbReference>
<accession>A0A7X0H7P0</accession>
<comment type="caution">
    <text evidence="2">The sequence shown here is derived from an EMBL/GenBank/DDBJ whole genome shotgun (WGS) entry which is preliminary data.</text>
</comment>
<dbReference type="InterPro" id="IPR038726">
    <property type="entry name" value="PDDEXK_AddAB-type"/>
</dbReference>
<keyword evidence="2" id="KW-0269">Exonuclease</keyword>
<dbReference type="Pfam" id="PF12705">
    <property type="entry name" value="PDDEXK_1"/>
    <property type="match status" value="1"/>
</dbReference>
<sequence>MADKRVFLGWEQAVLPAAAAWLVGRYGLDLGGVVVAVPVARAGRRLEELLVDEAERRAEMLTPPRVVTAGQLPELLIESEDDPVDDLTSVLTRAVALREADRAVFTQVFPYPPDDTDTVAWVRLADQMQQLSDELAAARLTPGHVVELAAQRGVDLGLSEGRWQAIAQLDTAYRQSLGRPDRQAARQLAIEQRQCRSDRPIVLVGLVDLSAQLTGMLEQLDDVTPLVPAPDSHAQGFDVLGGLVVDYWQEQTVDVADFRLADQPSDQAIELVRVLGGWADEAAAQDVTVGLGDEEAAGSLGRAIELAGTPARPAAGRPVTQSAPVVLLQTLARFVTQQRISDLAELVRHPDVTGVIGDEHWATLLDEYTSTYLQADTRHDWRGDDATRETLGTLTERLYAVLPEAHDTPQPLPAWSSSIARTLAGIYGTRDLDTLDDHSIIEALTQLAQALDQQAQLDLDAPSTPRVTFAQAVSLTLSRLARQRIPEPGGTSAVELLGFLEMPWDDASRVVLTDVNEGRIPDSRHADAFLPDSLRRSLDLPDNARRYARAALYLNIVLQTRPAGHAVLLACRHSADGDPLVPSRLLLACDPATRTQRVKDFYPKDESASTSPAPLLIAPGGENRFLIPRPLLDEPPITSLRVTAFRDYLACPYRFYLKHVLRLGALDDRAVELDALAYGNLTHDVLEAFGRSDLIDATDGGPIEEFLNDTLTTRVRQKFGRDARPAVRVQIAQLRERLSQFADQQARLSQDGWRIRQDLIETSLEATVTLDGQAFTVTGKIDRVDEHPDHGFRLLDYKTSDAGDSPQKTHLSKGQWRDLQLPLYLTLVGPIGIDGAQLGYFNLPKAAANAGVTLADWGQDALAEAMAQRDLVIRGVRGGVFWPPSLDVPSYADAVSGITADGAMGRPELIAQSGSDLNNTGVWRER</sequence>
<dbReference type="AlphaFoldDB" id="A0A7X0H7P0"/>